<feature type="compositionally biased region" description="Low complexity" evidence="1">
    <location>
        <begin position="301"/>
        <end position="320"/>
    </location>
</feature>
<organism evidence="2 3">
    <name type="scientific">Frankliniella occidentalis</name>
    <name type="common">Western flower thrips</name>
    <name type="synonym">Euthrips occidentalis</name>
    <dbReference type="NCBI Taxonomy" id="133901"/>
    <lineage>
        <taxon>Eukaryota</taxon>
        <taxon>Metazoa</taxon>
        <taxon>Ecdysozoa</taxon>
        <taxon>Arthropoda</taxon>
        <taxon>Hexapoda</taxon>
        <taxon>Insecta</taxon>
        <taxon>Pterygota</taxon>
        <taxon>Neoptera</taxon>
        <taxon>Paraneoptera</taxon>
        <taxon>Thysanoptera</taxon>
        <taxon>Terebrantia</taxon>
        <taxon>Thripoidea</taxon>
        <taxon>Thripidae</taxon>
        <taxon>Frankliniella</taxon>
    </lineage>
</organism>
<feature type="compositionally biased region" description="Acidic residues" evidence="1">
    <location>
        <begin position="39"/>
        <end position="49"/>
    </location>
</feature>
<feature type="region of interest" description="Disordered" evidence="1">
    <location>
        <begin position="274"/>
        <end position="398"/>
    </location>
</feature>
<feature type="compositionally biased region" description="Low complexity" evidence="1">
    <location>
        <begin position="111"/>
        <end position="121"/>
    </location>
</feature>
<feature type="region of interest" description="Disordered" evidence="1">
    <location>
        <begin position="1"/>
        <end position="121"/>
    </location>
</feature>
<reference evidence="3" key="1">
    <citation type="submission" date="2025-08" db="UniProtKB">
        <authorList>
            <consortium name="RefSeq"/>
        </authorList>
    </citation>
    <scope>IDENTIFICATION</scope>
    <source>
        <tissue evidence="3">Whole organism</tissue>
    </source>
</reference>
<feature type="compositionally biased region" description="Basic residues" evidence="1">
    <location>
        <begin position="580"/>
        <end position="603"/>
    </location>
</feature>
<dbReference type="AlphaFoldDB" id="A0A9C6TPX7"/>
<protein>
    <submittedName>
        <fullName evidence="3">Proline-rich protein 36-like</fullName>
    </submittedName>
</protein>
<feature type="compositionally biased region" description="Low complexity" evidence="1">
    <location>
        <begin position="384"/>
        <end position="398"/>
    </location>
</feature>
<keyword evidence="2" id="KW-1185">Reference proteome</keyword>
<dbReference type="KEGG" id="foc:127748887"/>
<name>A0A9C6TPX7_FRAOC</name>
<feature type="compositionally biased region" description="Polar residues" evidence="1">
    <location>
        <begin position="436"/>
        <end position="445"/>
    </location>
</feature>
<evidence type="ECO:0000256" key="1">
    <source>
        <dbReference type="SAM" id="MobiDB-lite"/>
    </source>
</evidence>
<accession>A0A9C6TPX7</accession>
<dbReference type="Proteomes" id="UP000504606">
    <property type="component" value="Unplaced"/>
</dbReference>
<feature type="region of interest" description="Disordered" evidence="1">
    <location>
        <begin position="526"/>
        <end position="620"/>
    </location>
</feature>
<evidence type="ECO:0000313" key="2">
    <source>
        <dbReference type="Proteomes" id="UP000504606"/>
    </source>
</evidence>
<feature type="compositionally biased region" description="Low complexity" evidence="1">
    <location>
        <begin position="51"/>
        <end position="62"/>
    </location>
</feature>
<feature type="compositionally biased region" description="Basic residues" evidence="1">
    <location>
        <begin position="83"/>
        <end position="94"/>
    </location>
</feature>
<feature type="compositionally biased region" description="Pro residues" evidence="1">
    <location>
        <begin position="547"/>
        <end position="557"/>
    </location>
</feature>
<feature type="region of interest" description="Disordered" evidence="1">
    <location>
        <begin position="662"/>
        <end position="698"/>
    </location>
</feature>
<feature type="compositionally biased region" description="Low complexity" evidence="1">
    <location>
        <begin position="155"/>
        <end position="169"/>
    </location>
</feature>
<feature type="region of interest" description="Disordered" evidence="1">
    <location>
        <begin position="414"/>
        <end position="450"/>
    </location>
</feature>
<sequence length="712" mass="73668">MSAPPRPVARAVSLASPFSPRRGRGAAARPLSTAALLDSADEGDDEEVDNAAAASCGPAEPADGNPDRPVTPEAAAAAAPTVKRSKGRIRRKNSKFAQQGPKFSDSGGGAAAASKGTADNGELVLSANAILDSLARLREQSDAKACAVTASDNVTTSTPSATSTSSPAAEDGPRADDDDKQEAESWSFRRRKGGAEGEASSRSYHRDCQEALQSLLWEPYDCRDPKDTPMYQYADDADVSLWLYPRPGLGGAKLSTRGGGEGCRCPCRCALHHSPSDSSSDCSSMSDTSPSSPTPVPLRETSASSLRGLLTASTSGGSSAADGWTAPRVTPGHQHQHQHHHHHHHHSARRQRHQASPRLVTDLKTPWIGTPATQPPRAASSLRGAPPAALGSPRASLSPPAAATAAAAAAAAVASVAPPPRSRQSETGRAGRRTLTPASPGSACSASYGHRRPGPNMLVNVSVPQDVSPCVVQVPSSGVSSVTVSGVVTSAVSSASSATSVCVPSPSVSAVPTIPCLNNVSNVHIHASSPTPRPRPRAAAAVTPASPRVPPPPPPASSGPRTYASTEAQTDDLEAEGRRERRRERRERRHLRRLQPRHPHPHPHGAPPQTAVLGPGLGAVPGEAVQVPDLLHSHLPPPYSTLPLGLPPHILAAPVASMPLGGPPPLVAAPHGAPPPQHPQLSPPPQPPPGHHRFAAPGLRLPFAFVPASRRR</sequence>
<feature type="region of interest" description="Disordered" evidence="1">
    <location>
        <begin position="141"/>
        <end position="205"/>
    </location>
</feature>
<dbReference type="GeneID" id="127748887"/>
<feature type="compositionally biased region" description="Pro residues" evidence="1">
    <location>
        <begin position="662"/>
        <end position="689"/>
    </location>
</feature>
<gene>
    <name evidence="3" type="primary">LOC127748887</name>
</gene>
<feature type="compositionally biased region" description="Low complexity" evidence="1">
    <location>
        <begin position="276"/>
        <end position="291"/>
    </location>
</feature>
<dbReference type="RefSeq" id="XP_052120255.1">
    <property type="nucleotide sequence ID" value="XM_052264295.1"/>
</dbReference>
<proteinExistence type="predicted"/>
<evidence type="ECO:0000313" key="3">
    <source>
        <dbReference type="RefSeq" id="XP_052120255.1"/>
    </source>
</evidence>
<feature type="compositionally biased region" description="Basic residues" evidence="1">
    <location>
        <begin position="334"/>
        <end position="355"/>
    </location>
</feature>
<feature type="compositionally biased region" description="Low complexity" evidence="1">
    <location>
        <begin position="537"/>
        <end position="546"/>
    </location>
</feature>